<dbReference type="Pfam" id="PF02932">
    <property type="entry name" value="Neur_chan_memb"/>
    <property type="match status" value="1"/>
</dbReference>
<evidence type="ECO:0000313" key="21">
    <source>
        <dbReference type="WBParaSite" id="PTRK_0000983400.1"/>
    </source>
</evidence>
<dbReference type="CDD" id="cd19051">
    <property type="entry name" value="LGIC_TM_cation"/>
    <property type="match status" value="1"/>
</dbReference>
<feature type="domain" description="Neurotransmitter-gated ion-channel ligand-binding" evidence="18">
    <location>
        <begin position="6"/>
        <end position="194"/>
    </location>
</feature>
<evidence type="ECO:0000256" key="8">
    <source>
        <dbReference type="ARBA" id="ARBA00023065"/>
    </source>
</evidence>
<sequence length="556" mass="64241">MDIINLPIQNESEPIHVSLGISFQQILDIDEKSQFMTSNIWFKMSWHDMYLTWDPTEYAGISELRLPIETLWRPDLMLYNNVDHNLDALWPVNAVVKHDGNVTWIPPAIIKSTCRIEIRWFPFDQQNCTIKIGSWTYSGYFTELNNASISLDTYTPNGEWLLISLYSQRNVFRYDCCDEPYYDVTFYVIIRRRTLYYSFNLVLPSLLISILALLGFTLPPDSGEKLNLCVTIFMSLCVFMLMVAEAMPQTSDALPLIGSLFIRQIIIIILFLAVYFTCIMFEVGASVIFTVVALNYHHRMPETHLPMGSFLKHLLLVWLPKMLCMERPYPIKITIPNDVKIPTELKKRKGNKNNKLKDISNEILSETKNYDDIEKNFFFNPLNIIGKCNDSSYHLQNCIIANGSNKKNIINKSVKLDYVFKDNMNNFYNIPSTNINGERLASCSLNSIENFKLKNNDNMSQLDVIGNPKNDILNSKVTLEDVIEKLSKNNNDNYKVLIDHLSVITSKIQKEESLLEIRSDWIFAAMVIDRLCFLSFSLFMITCTGVLIYQAPHLFT</sequence>
<dbReference type="Gene3D" id="2.70.170.10">
    <property type="entry name" value="Neurotransmitter-gated ion-channel ligand-binding domain"/>
    <property type="match status" value="1"/>
</dbReference>
<dbReference type="SUPFAM" id="SSF63712">
    <property type="entry name" value="Nicotinic receptor ligand binding domain-like"/>
    <property type="match status" value="1"/>
</dbReference>
<dbReference type="PROSITE" id="PS00236">
    <property type="entry name" value="NEUROTR_ION_CHANNEL"/>
    <property type="match status" value="1"/>
</dbReference>
<keyword evidence="5" id="KW-0732">Signal</keyword>
<dbReference type="GO" id="GO:0022848">
    <property type="term" value="F:acetylcholine-gated monoatomic cation-selective channel activity"/>
    <property type="evidence" value="ECO:0007669"/>
    <property type="project" value="InterPro"/>
</dbReference>
<dbReference type="Proteomes" id="UP000038045">
    <property type="component" value="Unplaced"/>
</dbReference>
<comment type="subcellular location">
    <subcellularLocation>
        <location evidence="16">Postsynaptic cell membrane</location>
        <topology evidence="16">Multi-pass membrane protein</topology>
    </subcellularLocation>
</comment>
<dbReference type="AlphaFoldDB" id="A0A0N4ZMR7"/>
<keyword evidence="3" id="KW-1003">Cell membrane</keyword>
<keyword evidence="15 17" id="KW-0407">Ion channel</keyword>
<dbReference type="PRINTS" id="PR00252">
    <property type="entry name" value="NRIONCHANNEL"/>
</dbReference>
<dbReference type="InterPro" id="IPR006202">
    <property type="entry name" value="Neur_chan_lig-bd"/>
</dbReference>
<reference evidence="21" key="1">
    <citation type="submission" date="2017-02" db="UniProtKB">
        <authorList>
            <consortium name="WormBaseParasite"/>
        </authorList>
    </citation>
    <scope>IDENTIFICATION</scope>
</reference>
<evidence type="ECO:0000313" key="20">
    <source>
        <dbReference type="Proteomes" id="UP000038045"/>
    </source>
</evidence>
<dbReference type="InterPro" id="IPR038050">
    <property type="entry name" value="Neuro_actylchol_rec"/>
</dbReference>
<evidence type="ECO:0000256" key="17">
    <source>
        <dbReference type="RuleBase" id="RU000687"/>
    </source>
</evidence>
<feature type="transmembrane region" description="Helical" evidence="17">
    <location>
        <begin position="195"/>
        <end position="219"/>
    </location>
</feature>
<dbReference type="PANTHER" id="PTHR18945">
    <property type="entry name" value="NEUROTRANSMITTER GATED ION CHANNEL"/>
    <property type="match status" value="1"/>
</dbReference>
<keyword evidence="12" id="KW-0325">Glycoprotein</keyword>
<evidence type="ECO:0000256" key="16">
    <source>
        <dbReference type="ARBA" id="ARBA00034104"/>
    </source>
</evidence>
<accession>A0A0N4ZMR7</accession>
<dbReference type="WBParaSite" id="PTRK_0000983400.1">
    <property type="protein sequence ID" value="PTRK_0000983400.1"/>
    <property type="gene ID" value="PTRK_0000983400"/>
</dbReference>
<evidence type="ECO:0000256" key="13">
    <source>
        <dbReference type="ARBA" id="ARBA00023257"/>
    </source>
</evidence>
<dbReference type="InterPro" id="IPR006201">
    <property type="entry name" value="Neur_channel"/>
</dbReference>
<evidence type="ECO:0000256" key="1">
    <source>
        <dbReference type="ARBA" id="ARBA00009237"/>
    </source>
</evidence>
<dbReference type="GO" id="GO:0004888">
    <property type="term" value="F:transmembrane signaling receptor activity"/>
    <property type="evidence" value="ECO:0007669"/>
    <property type="project" value="InterPro"/>
</dbReference>
<dbReference type="Gene3D" id="1.20.58.390">
    <property type="entry name" value="Neurotransmitter-gated ion-channel transmembrane domain"/>
    <property type="match status" value="3"/>
</dbReference>
<dbReference type="STRING" id="131310.A0A0N4ZMR7"/>
<keyword evidence="11" id="KW-0675">Receptor</keyword>
<dbReference type="InterPro" id="IPR002394">
    <property type="entry name" value="Nicotinic_acetylcholine_rcpt"/>
</dbReference>
<keyword evidence="6 17" id="KW-1133">Transmembrane helix</keyword>
<evidence type="ECO:0000256" key="5">
    <source>
        <dbReference type="ARBA" id="ARBA00022729"/>
    </source>
</evidence>
<evidence type="ECO:0000259" key="18">
    <source>
        <dbReference type="Pfam" id="PF02931"/>
    </source>
</evidence>
<dbReference type="GO" id="GO:0045211">
    <property type="term" value="C:postsynaptic membrane"/>
    <property type="evidence" value="ECO:0007669"/>
    <property type="project" value="UniProtKB-SubCell"/>
</dbReference>
<keyword evidence="10" id="KW-1015">Disulfide bond</keyword>
<comment type="similarity">
    <text evidence="1">Belongs to the ligand-gated ion channel (TC 1.A.9) family. Acetylcholine receptor (TC 1.A.9.1) subfamily.</text>
</comment>
<dbReference type="InterPro" id="IPR036734">
    <property type="entry name" value="Neur_chan_lig-bd_sf"/>
</dbReference>
<keyword evidence="7" id="KW-0770">Synapse</keyword>
<dbReference type="SUPFAM" id="SSF90112">
    <property type="entry name" value="Neurotransmitter-gated ion-channel transmembrane pore"/>
    <property type="match status" value="1"/>
</dbReference>
<evidence type="ECO:0000256" key="3">
    <source>
        <dbReference type="ARBA" id="ARBA00022475"/>
    </source>
</evidence>
<protein>
    <submittedName>
        <fullName evidence="21">Neur_chan_LBD domain-containing protein</fullName>
    </submittedName>
</protein>
<dbReference type="Pfam" id="PF02931">
    <property type="entry name" value="Neur_chan_LBD"/>
    <property type="match status" value="1"/>
</dbReference>
<evidence type="ECO:0000256" key="4">
    <source>
        <dbReference type="ARBA" id="ARBA00022692"/>
    </source>
</evidence>
<dbReference type="FunFam" id="2.70.170.10:FF:000016">
    <property type="entry name" value="Nicotinic acetylcholine receptor subunit"/>
    <property type="match status" value="1"/>
</dbReference>
<evidence type="ECO:0000256" key="12">
    <source>
        <dbReference type="ARBA" id="ARBA00023180"/>
    </source>
</evidence>
<evidence type="ECO:0000259" key="19">
    <source>
        <dbReference type="Pfam" id="PF02932"/>
    </source>
</evidence>
<evidence type="ECO:0000256" key="15">
    <source>
        <dbReference type="ARBA" id="ARBA00023303"/>
    </source>
</evidence>
<dbReference type="PRINTS" id="PR00254">
    <property type="entry name" value="NICOTINICR"/>
</dbReference>
<feature type="transmembrane region" description="Helical" evidence="17">
    <location>
        <begin position="265"/>
        <end position="293"/>
    </location>
</feature>
<organism evidence="20 21">
    <name type="scientific">Parastrongyloides trichosuri</name>
    <name type="common">Possum-specific nematode worm</name>
    <dbReference type="NCBI Taxonomy" id="131310"/>
    <lineage>
        <taxon>Eukaryota</taxon>
        <taxon>Metazoa</taxon>
        <taxon>Ecdysozoa</taxon>
        <taxon>Nematoda</taxon>
        <taxon>Chromadorea</taxon>
        <taxon>Rhabditida</taxon>
        <taxon>Tylenchina</taxon>
        <taxon>Panagrolaimomorpha</taxon>
        <taxon>Strongyloidoidea</taxon>
        <taxon>Strongyloididae</taxon>
        <taxon>Parastrongyloides</taxon>
    </lineage>
</organism>
<evidence type="ECO:0000256" key="10">
    <source>
        <dbReference type="ARBA" id="ARBA00023157"/>
    </source>
</evidence>
<dbReference type="CDD" id="cd18997">
    <property type="entry name" value="LGIC_ECD_nAChR"/>
    <property type="match status" value="1"/>
</dbReference>
<evidence type="ECO:0000256" key="14">
    <source>
        <dbReference type="ARBA" id="ARBA00023286"/>
    </source>
</evidence>
<keyword evidence="2 17" id="KW-0813">Transport</keyword>
<keyword evidence="20" id="KW-1185">Reference proteome</keyword>
<keyword evidence="14" id="KW-1071">Ligand-gated ion channel</keyword>
<evidence type="ECO:0000256" key="9">
    <source>
        <dbReference type="ARBA" id="ARBA00023136"/>
    </source>
</evidence>
<dbReference type="InterPro" id="IPR036719">
    <property type="entry name" value="Neuro-gated_channel_TM_sf"/>
</dbReference>
<keyword evidence="9 17" id="KW-0472">Membrane</keyword>
<evidence type="ECO:0000256" key="2">
    <source>
        <dbReference type="ARBA" id="ARBA00022448"/>
    </source>
</evidence>
<feature type="domain" description="Neurotransmitter-gated ion-channel transmembrane" evidence="19">
    <location>
        <begin position="201"/>
        <end position="546"/>
    </location>
</feature>
<dbReference type="InterPro" id="IPR018000">
    <property type="entry name" value="Neurotransmitter_ion_chnl_CS"/>
</dbReference>
<evidence type="ECO:0000256" key="6">
    <source>
        <dbReference type="ARBA" id="ARBA00022989"/>
    </source>
</evidence>
<name>A0A0N4ZMR7_PARTI</name>
<evidence type="ECO:0000256" key="7">
    <source>
        <dbReference type="ARBA" id="ARBA00023018"/>
    </source>
</evidence>
<feature type="transmembrane region" description="Helical" evidence="17">
    <location>
        <begin position="531"/>
        <end position="551"/>
    </location>
</feature>
<keyword evidence="4 17" id="KW-0812">Transmembrane</keyword>
<keyword evidence="13" id="KW-0628">Postsynaptic cell membrane</keyword>
<evidence type="ECO:0000256" key="11">
    <source>
        <dbReference type="ARBA" id="ARBA00023170"/>
    </source>
</evidence>
<feature type="transmembrane region" description="Helical" evidence="17">
    <location>
        <begin position="225"/>
        <end position="244"/>
    </location>
</feature>
<dbReference type="InterPro" id="IPR006029">
    <property type="entry name" value="Neurotrans-gated_channel_TM"/>
</dbReference>
<keyword evidence="8 17" id="KW-0406">Ion transport</keyword>
<proteinExistence type="inferred from homology"/>